<feature type="non-terminal residue" evidence="1">
    <location>
        <position position="28"/>
    </location>
</feature>
<proteinExistence type="predicted"/>
<name>A0A392W4C7_9FABA</name>
<accession>A0A392W4C7</accession>
<reference evidence="1 2" key="1">
    <citation type="journal article" date="2018" name="Front. Plant Sci.">
        <title>Red Clover (Trifolium pratense) and Zigzag Clover (T. medium) - A Picture of Genomic Similarities and Differences.</title>
        <authorList>
            <person name="Dluhosova J."/>
            <person name="Istvanek J."/>
            <person name="Nedelnik J."/>
            <person name="Repkova J."/>
        </authorList>
    </citation>
    <scope>NUCLEOTIDE SEQUENCE [LARGE SCALE GENOMIC DNA]</scope>
    <source>
        <strain evidence="2">cv. 10/8</strain>
        <tissue evidence="1">Leaf</tissue>
    </source>
</reference>
<sequence length="28" mass="3271">MAVKDMPIVAAVWDKWEWSTNAVYKETT</sequence>
<organism evidence="1 2">
    <name type="scientific">Trifolium medium</name>
    <dbReference type="NCBI Taxonomy" id="97028"/>
    <lineage>
        <taxon>Eukaryota</taxon>
        <taxon>Viridiplantae</taxon>
        <taxon>Streptophyta</taxon>
        <taxon>Embryophyta</taxon>
        <taxon>Tracheophyta</taxon>
        <taxon>Spermatophyta</taxon>
        <taxon>Magnoliopsida</taxon>
        <taxon>eudicotyledons</taxon>
        <taxon>Gunneridae</taxon>
        <taxon>Pentapetalae</taxon>
        <taxon>rosids</taxon>
        <taxon>fabids</taxon>
        <taxon>Fabales</taxon>
        <taxon>Fabaceae</taxon>
        <taxon>Papilionoideae</taxon>
        <taxon>50 kb inversion clade</taxon>
        <taxon>NPAAA clade</taxon>
        <taxon>Hologalegina</taxon>
        <taxon>IRL clade</taxon>
        <taxon>Trifolieae</taxon>
        <taxon>Trifolium</taxon>
    </lineage>
</organism>
<dbReference type="AlphaFoldDB" id="A0A392W4C7"/>
<dbReference type="EMBL" id="LXQA011330864">
    <property type="protein sequence ID" value="MCI93500.1"/>
    <property type="molecule type" value="Genomic_DNA"/>
</dbReference>
<comment type="caution">
    <text evidence="1">The sequence shown here is derived from an EMBL/GenBank/DDBJ whole genome shotgun (WGS) entry which is preliminary data.</text>
</comment>
<keyword evidence="2" id="KW-1185">Reference proteome</keyword>
<dbReference type="Proteomes" id="UP000265520">
    <property type="component" value="Unassembled WGS sequence"/>
</dbReference>
<protein>
    <submittedName>
        <fullName evidence="1">Uncharacterized protein</fullName>
    </submittedName>
</protein>
<evidence type="ECO:0000313" key="1">
    <source>
        <dbReference type="EMBL" id="MCI93500.1"/>
    </source>
</evidence>
<evidence type="ECO:0000313" key="2">
    <source>
        <dbReference type="Proteomes" id="UP000265520"/>
    </source>
</evidence>